<dbReference type="PANTHER" id="PTHR45528">
    <property type="entry name" value="SENSOR HISTIDINE KINASE CPXA"/>
    <property type="match status" value="1"/>
</dbReference>
<keyword evidence="8 14" id="KW-1133">Transmembrane helix</keyword>
<name>A0ABR7EEC3_9FIRM</name>
<dbReference type="Gene3D" id="6.10.340.10">
    <property type="match status" value="1"/>
</dbReference>
<dbReference type="InterPro" id="IPR003594">
    <property type="entry name" value="HATPase_dom"/>
</dbReference>
<dbReference type="InterPro" id="IPR050398">
    <property type="entry name" value="HssS/ArlS-like"/>
</dbReference>
<gene>
    <name evidence="17" type="ORF">H8S18_07195</name>
</gene>
<keyword evidence="5" id="KW-0808">Transferase</keyword>
<dbReference type="InterPro" id="IPR036097">
    <property type="entry name" value="HisK_dim/P_sf"/>
</dbReference>
<evidence type="ECO:0000256" key="6">
    <source>
        <dbReference type="ARBA" id="ARBA00022692"/>
    </source>
</evidence>
<dbReference type="PROSITE" id="PS50885">
    <property type="entry name" value="HAMP"/>
    <property type="match status" value="1"/>
</dbReference>
<dbReference type="EC" id="2.7.13.3" evidence="3"/>
<dbReference type="SUPFAM" id="SSF158472">
    <property type="entry name" value="HAMP domain-like"/>
    <property type="match status" value="1"/>
</dbReference>
<keyword evidence="10" id="KW-0843">Virulence</keyword>
<dbReference type="EMBL" id="JACOON010000003">
    <property type="protein sequence ID" value="MBC5648120.1"/>
    <property type="molecule type" value="Genomic_DNA"/>
</dbReference>
<evidence type="ECO:0000256" key="13">
    <source>
        <dbReference type="ARBA" id="ARBA00040841"/>
    </source>
</evidence>
<evidence type="ECO:0000256" key="10">
    <source>
        <dbReference type="ARBA" id="ARBA00023026"/>
    </source>
</evidence>
<evidence type="ECO:0000256" key="14">
    <source>
        <dbReference type="SAM" id="Phobius"/>
    </source>
</evidence>
<organism evidence="17 18">
    <name type="scientific">Christensenella tenuis</name>
    <dbReference type="NCBI Taxonomy" id="2763033"/>
    <lineage>
        <taxon>Bacteria</taxon>
        <taxon>Bacillati</taxon>
        <taxon>Bacillota</taxon>
        <taxon>Clostridia</taxon>
        <taxon>Christensenellales</taxon>
        <taxon>Christensenellaceae</taxon>
        <taxon>Christensenella</taxon>
    </lineage>
</organism>
<dbReference type="InterPro" id="IPR003661">
    <property type="entry name" value="HisK_dim/P_dom"/>
</dbReference>
<evidence type="ECO:0000259" key="15">
    <source>
        <dbReference type="PROSITE" id="PS50109"/>
    </source>
</evidence>
<dbReference type="Gene3D" id="1.10.287.130">
    <property type="match status" value="1"/>
</dbReference>
<comment type="catalytic activity">
    <reaction evidence="1">
        <text>ATP + protein L-histidine = ADP + protein N-phospho-L-histidine.</text>
        <dbReference type="EC" id="2.7.13.3"/>
    </reaction>
</comment>
<evidence type="ECO:0000313" key="17">
    <source>
        <dbReference type="EMBL" id="MBC5648120.1"/>
    </source>
</evidence>
<evidence type="ECO:0000256" key="11">
    <source>
        <dbReference type="ARBA" id="ARBA00023136"/>
    </source>
</evidence>
<evidence type="ECO:0000256" key="5">
    <source>
        <dbReference type="ARBA" id="ARBA00022679"/>
    </source>
</evidence>
<dbReference type="GO" id="GO:0016301">
    <property type="term" value="F:kinase activity"/>
    <property type="evidence" value="ECO:0007669"/>
    <property type="project" value="UniProtKB-KW"/>
</dbReference>
<dbReference type="CDD" id="cd06225">
    <property type="entry name" value="HAMP"/>
    <property type="match status" value="1"/>
</dbReference>
<dbReference type="SMART" id="SM00388">
    <property type="entry name" value="HisKA"/>
    <property type="match status" value="1"/>
</dbReference>
<evidence type="ECO:0000256" key="9">
    <source>
        <dbReference type="ARBA" id="ARBA00023012"/>
    </source>
</evidence>
<keyword evidence="7 17" id="KW-0418">Kinase</keyword>
<protein>
    <recommendedName>
        <fullName evidence="13">Heme sensor protein HssS</fullName>
        <ecNumber evidence="3">2.7.13.3</ecNumber>
    </recommendedName>
</protein>
<evidence type="ECO:0000256" key="7">
    <source>
        <dbReference type="ARBA" id="ARBA00022777"/>
    </source>
</evidence>
<sequence>MKKKKRPSRVLFTLLFVLAVFVVLVITMFIVGVMIFWLVSAGVLPTDSPESALPNILILIFVIASIVVGTFVSFLISRISLRPLNRLIDGMNQLASGNYTTRLYFGESRTGKDLAESFNTLAVELQNTELLRSDFVNSFSHEFKTPIVSILGFARLLNHKAISGEQAKEYLAIIEEEARRLSIMATNVMDMTKIENQNILTDVTKFNLSEQLRTCVLLLEKKWSKRELCLNLDFDEFMISANEEMLKSVWINLLDNAIKFTPQGGNISIIIDSSLADLITVTIQNTGPGIPEADKKRIFTKFYQSDTSRSGDGIGVGLAIAKKVIDLHHGTISVECADGLTSFAVTLLKHIKLEN</sequence>
<dbReference type="SMART" id="SM00387">
    <property type="entry name" value="HATPase_c"/>
    <property type="match status" value="1"/>
</dbReference>
<comment type="function">
    <text evidence="12">Member of the two-component regulatory system HssS/HssR involved in intracellular heme homeostasis and tempering of staphylococcal virulence. HssS functions as a heme sensor histidine kinase which is autophosphorylated at a histidine residue and transfers its phosphate group to an aspartate residue of HssR. HssR/HssS activates the expression of hrtAB, an efflux pump, in response to extracellular heme, hemin, hemoglobin or blood.</text>
</comment>
<proteinExistence type="predicted"/>
<feature type="transmembrane region" description="Helical" evidence="14">
    <location>
        <begin position="12"/>
        <end position="40"/>
    </location>
</feature>
<dbReference type="InterPro" id="IPR036890">
    <property type="entry name" value="HATPase_C_sf"/>
</dbReference>
<dbReference type="PRINTS" id="PR00344">
    <property type="entry name" value="BCTRLSENSOR"/>
</dbReference>
<dbReference type="SUPFAM" id="SSF55874">
    <property type="entry name" value="ATPase domain of HSP90 chaperone/DNA topoisomerase II/histidine kinase"/>
    <property type="match status" value="1"/>
</dbReference>
<evidence type="ECO:0000256" key="3">
    <source>
        <dbReference type="ARBA" id="ARBA00012438"/>
    </source>
</evidence>
<dbReference type="PANTHER" id="PTHR45528:SF11">
    <property type="entry name" value="HISTIDINE KINASE"/>
    <property type="match status" value="1"/>
</dbReference>
<feature type="domain" description="HAMP" evidence="16">
    <location>
        <begin position="78"/>
        <end position="130"/>
    </location>
</feature>
<evidence type="ECO:0000256" key="8">
    <source>
        <dbReference type="ARBA" id="ARBA00022989"/>
    </source>
</evidence>
<feature type="transmembrane region" description="Helical" evidence="14">
    <location>
        <begin position="52"/>
        <end position="76"/>
    </location>
</feature>
<evidence type="ECO:0000259" key="16">
    <source>
        <dbReference type="PROSITE" id="PS50885"/>
    </source>
</evidence>
<reference evidence="17 18" key="1">
    <citation type="submission" date="2020-08" db="EMBL/GenBank/DDBJ databases">
        <title>Genome public.</title>
        <authorList>
            <person name="Liu C."/>
            <person name="Sun Q."/>
        </authorList>
    </citation>
    <scope>NUCLEOTIDE SEQUENCE [LARGE SCALE GENOMIC DNA]</scope>
    <source>
        <strain evidence="17 18">NSJ-35</strain>
    </source>
</reference>
<dbReference type="SMART" id="SM00304">
    <property type="entry name" value="HAMP"/>
    <property type="match status" value="1"/>
</dbReference>
<keyword evidence="11 14" id="KW-0472">Membrane</keyword>
<evidence type="ECO:0000313" key="18">
    <source>
        <dbReference type="Proteomes" id="UP000606889"/>
    </source>
</evidence>
<dbReference type="CDD" id="cd00082">
    <property type="entry name" value="HisKA"/>
    <property type="match status" value="1"/>
</dbReference>
<dbReference type="InterPro" id="IPR003660">
    <property type="entry name" value="HAMP_dom"/>
</dbReference>
<dbReference type="RefSeq" id="WP_186857637.1">
    <property type="nucleotide sequence ID" value="NZ_JACOON010000003.1"/>
</dbReference>
<evidence type="ECO:0000256" key="12">
    <source>
        <dbReference type="ARBA" id="ARBA00037219"/>
    </source>
</evidence>
<accession>A0ABR7EEC3</accession>
<dbReference type="InterPro" id="IPR005467">
    <property type="entry name" value="His_kinase_dom"/>
</dbReference>
<dbReference type="SUPFAM" id="SSF47384">
    <property type="entry name" value="Homodimeric domain of signal transducing histidine kinase"/>
    <property type="match status" value="1"/>
</dbReference>
<dbReference type="Pfam" id="PF00672">
    <property type="entry name" value="HAMP"/>
    <property type="match status" value="1"/>
</dbReference>
<feature type="domain" description="Histidine kinase" evidence="15">
    <location>
        <begin position="138"/>
        <end position="351"/>
    </location>
</feature>
<dbReference type="Gene3D" id="3.30.565.10">
    <property type="entry name" value="Histidine kinase-like ATPase, C-terminal domain"/>
    <property type="match status" value="1"/>
</dbReference>
<keyword evidence="9" id="KW-0902">Two-component regulatory system</keyword>
<comment type="subcellular location">
    <subcellularLocation>
        <location evidence="2">Membrane</location>
        <topology evidence="2">Multi-pass membrane protein</topology>
    </subcellularLocation>
</comment>
<dbReference type="Pfam" id="PF00512">
    <property type="entry name" value="HisKA"/>
    <property type="match status" value="1"/>
</dbReference>
<keyword evidence="6 14" id="KW-0812">Transmembrane</keyword>
<keyword evidence="4" id="KW-0597">Phosphoprotein</keyword>
<dbReference type="InterPro" id="IPR004358">
    <property type="entry name" value="Sig_transdc_His_kin-like_C"/>
</dbReference>
<evidence type="ECO:0000256" key="4">
    <source>
        <dbReference type="ARBA" id="ARBA00022553"/>
    </source>
</evidence>
<evidence type="ECO:0000256" key="2">
    <source>
        <dbReference type="ARBA" id="ARBA00004141"/>
    </source>
</evidence>
<dbReference type="Proteomes" id="UP000606889">
    <property type="component" value="Unassembled WGS sequence"/>
</dbReference>
<evidence type="ECO:0000256" key="1">
    <source>
        <dbReference type="ARBA" id="ARBA00000085"/>
    </source>
</evidence>
<keyword evidence="18" id="KW-1185">Reference proteome</keyword>
<dbReference type="Pfam" id="PF02518">
    <property type="entry name" value="HATPase_c"/>
    <property type="match status" value="1"/>
</dbReference>
<comment type="caution">
    <text evidence="17">The sequence shown here is derived from an EMBL/GenBank/DDBJ whole genome shotgun (WGS) entry which is preliminary data.</text>
</comment>
<dbReference type="PROSITE" id="PS50109">
    <property type="entry name" value="HIS_KIN"/>
    <property type="match status" value="1"/>
</dbReference>